<dbReference type="HOGENOM" id="CLU_990721_0_0_1"/>
<dbReference type="EMBL" id="GL883142">
    <property type="protein sequence ID" value="EGG00998.1"/>
    <property type="molecule type" value="Genomic_DNA"/>
</dbReference>
<dbReference type="AlphaFoldDB" id="F4S2Y6"/>
<gene>
    <name evidence="1" type="ORF">MELLADRAFT_111359</name>
</gene>
<protein>
    <submittedName>
        <fullName evidence="1">Uncharacterized protein</fullName>
    </submittedName>
</protein>
<dbReference type="Proteomes" id="UP000001072">
    <property type="component" value="Unassembled WGS sequence"/>
</dbReference>
<keyword evidence="2" id="KW-1185">Reference proteome</keyword>
<reference evidence="2" key="1">
    <citation type="journal article" date="2011" name="Proc. Natl. Acad. Sci. U.S.A.">
        <title>Obligate biotrophy features unraveled by the genomic analysis of rust fungi.</title>
        <authorList>
            <person name="Duplessis S."/>
            <person name="Cuomo C.A."/>
            <person name="Lin Y.-C."/>
            <person name="Aerts A."/>
            <person name="Tisserant E."/>
            <person name="Veneault-Fourrey C."/>
            <person name="Joly D.L."/>
            <person name="Hacquard S."/>
            <person name="Amselem J."/>
            <person name="Cantarel B.L."/>
            <person name="Chiu R."/>
            <person name="Coutinho P.M."/>
            <person name="Feau N."/>
            <person name="Field M."/>
            <person name="Frey P."/>
            <person name="Gelhaye E."/>
            <person name="Goldberg J."/>
            <person name="Grabherr M.G."/>
            <person name="Kodira C.D."/>
            <person name="Kohler A."/>
            <person name="Kuees U."/>
            <person name="Lindquist E.A."/>
            <person name="Lucas S.M."/>
            <person name="Mago R."/>
            <person name="Mauceli E."/>
            <person name="Morin E."/>
            <person name="Murat C."/>
            <person name="Pangilinan J.L."/>
            <person name="Park R."/>
            <person name="Pearson M."/>
            <person name="Quesneville H."/>
            <person name="Rouhier N."/>
            <person name="Sakthikumar S."/>
            <person name="Salamov A.A."/>
            <person name="Schmutz J."/>
            <person name="Selles B."/>
            <person name="Shapiro H."/>
            <person name="Tanguay P."/>
            <person name="Tuskan G.A."/>
            <person name="Henrissat B."/>
            <person name="Van de Peer Y."/>
            <person name="Rouze P."/>
            <person name="Ellis J.G."/>
            <person name="Dodds P.N."/>
            <person name="Schein J.E."/>
            <person name="Zhong S."/>
            <person name="Hamelin R.C."/>
            <person name="Grigoriev I.V."/>
            <person name="Szabo L.J."/>
            <person name="Martin F."/>
        </authorList>
    </citation>
    <scope>NUCLEOTIDE SEQUENCE [LARGE SCALE GENOMIC DNA]</scope>
    <source>
        <strain evidence="2">98AG31 / pathotype 3-4-7</strain>
    </source>
</reference>
<dbReference type="KEGG" id="mlr:MELLADRAFT_111359"/>
<name>F4S2Y6_MELLP</name>
<evidence type="ECO:0000313" key="1">
    <source>
        <dbReference type="EMBL" id="EGG00998.1"/>
    </source>
</evidence>
<dbReference type="InParanoid" id="F4S2Y6"/>
<organism evidence="2">
    <name type="scientific">Melampsora larici-populina (strain 98AG31 / pathotype 3-4-7)</name>
    <name type="common">Poplar leaf rust fungus</name>
    <dbReference type="NCBI Taxonomy" id="747676"/>
    <lineage>
        <taxon>Eukaryota</taxon>
        <taxon>Fungi</taxon>
        <taxon>Dikarya</taxon>
        <taxon>Basidiomycota</taxon>
        <taxon>Pucciniomycotina</taxon>
        <taxon>Pucciniomycetes</taxon>
        <taxon>Pucciniales</taxon>
        <taxon>Melampsoraceae</taxon>
        <taxon>Melampsora</taxon>
    </lineage>
</organism>
<accession>F4S2Y6</accession>
<dbReference type="GeneID" id="18924357"/>
<dbReference type="RefSeq" id="XP_007415846.1">
    <property type="nucleotide sequence ID" value="XM_007415784.1"/>
</dbReference>
<evidence type="ECO:0000313" key="2">
    <source>
        <dbReference type="Proteomes" id="UP000001072"/>
    </source>
</evidence>
<dbReference type="VEuPathDB" id="FungiDB:MELLADRAFT_111359"/>
<proteinExistence type="predicted"/>
<sequence length="281" mass="31845">MPRPSHHWKRGAAVTSLKALNASVYASLPKSTEVICQSLATFTQGLLGYDKLNKTYPAGPTPDKRCQLRPLTQAQIMADRTVFATNPMTADEGTPEDSLLVFKAFCLTDLKNHEIHRLTFDWAQPDRDTWNRTMAIFIVKHWQYAQLQGSFGNQAITPAHNTEGICIAIRSGKTGDLLKKIFRRRPVGRKECCLNIAWFRYLVFSWRLILAKAPPRYCLIRTVVPTRNGSLKRPTVQQLAWFGGAKNTHKYFIELMSSLSSILHQLRATDLLLKGSTKFEP</sequence>